<reference evidence="1" key="1">
    <citation type="journal article" date="2022" name="bioRxiv">
        <title>Sequencing and chromosome-scale assembly of the giantPleurodeles waltlgenome.</title>
        <authorList>
            <person name="Brown T."/>
            <person name="Elewa A."/>
            <person name="Iarovenko S."/>
            <person name="Subramanian E."/>
            <person name="Araus A.J."/>
            <person name="Petzold A."/>
            <person name="Susuki M."/>
            <person name="Suzuki K.-i.T."/>
            <person name="Hayashi T."/>
            <person name="Toyoda A."/>
            <person name="Oliveira C."/>
            <person name="Osipova E."/>
            <person name="Leigh N.D."/>
            <person name="Simon A."/>
            <person name="Yun M.H."/>
        </authorList>
    </citation>
    <scope>NUCLEOTIDE SEQUENCE</scope>
    <source>
        <strain evidence="1">20211129_DDA</strain>
        <tissue evidence="1">Liver</tissue>
    </source>
</reference>
<comment type="caution">
    <text evidence="1">The sequence shown here is derived from an EMBL/GenBank/DDBJ whole genome shotgun (WGS) entry which is preliminary data.</text>
</comment>
<evidence type="ECO:0000313" key="2">
    <source>
        <dbReference type="Proteomes" id="UP001066276"/>
    </source>
</evidence>
<keyword evidence="2" id="KW-1185">Reference proteome</keyword>
<accession>A0AAV7L4G3</accession>
<dbReference type="AlphaFoldDB" id="A0AAV7L4G3"/>
<evidence type="ECO:0000313" key="1">
    <source>
        <dbReference type="EMBL" id="KAJ1083488.1"/>
    </source>
</evidence>
<gene>
    <name evidence="1" type="ORF">NDU88_003647</name>
</gene>
<dbReference type="EMBL" id="JANPWB010000016">
    <property type="protein sequence ID" value="KAJ1083488.1"/>
    <property type="molecule type" value="Genomic_DNA"/>
</dbReference>
<dbReference type="Proteomes" id="UP001066276">
    <property type="component" value="Chromosome 12"/>
</dbReference>
<protein>
    <submittedName>
        <fullName evidence="1">Uncharacterized protein</fullName>
    </submittedName>
</protein>
<organism evidence="1 2">
    <name type="scientific">Pleurodeles waltl</name>
    <name type="common">Iberian ribbed newt</name>
    <dbReference type="NCBI Taxonomy" id="8319"/>
    <lineage>
        <taxon>Eukaryota</taxon>
        <taxon>Metazoa</taxon>
        <taxon>Chordata</taxon>
        <taxon>Craniata</taxon>
        <taxon>Vertebrata</taxon>
        <taxon>Euteleostomi</taxon>
        <taxon>Amphibia</taxon>
        <taxon>Batrachia</taxon>
        <taxon>Caudata</taxon>
        <taxon>Salamandroidea</taxon>
        <taxon>Salamandridae</taxon>
        <taxon>Pleurodelinae</taxon>
        <taxon>Pleurodeles</taxon>
    </lineage>
</organism>
<sequence length="97" mass="11335">MTERIAVHLCSHHNSPSPMKFLLWKCLEDPKQGQKEIKERLDLYDVRCGYISSRGRTNCGKRKQAAMTGRKRKRVNIELEELQSPVYCEMKGLEELI</sequence>
<proteinExistence type="predicted"/>
<name>A0AAV7L4G3_PLEWA</name>